<sequence length="425" mass="43982">MTAFLLLGVFSVCVAIGTPIGTSMCLASICTLFTTGMGFAMVPYNYYASLSKFLLLAIPFFILSGNIMEKANISEKLINFAQSFVGHIKGGLGMVCVIVACFFAAISGSGPATVAALGSIVIPAMIAVGYKPGDASALMATAGGIGIIIPPSISFVVYTSLVGISTGTQFMAGVIPGLVMGAALVVASLWVTRKSDLKRLPKASAKVRALAFKDAFWGLMMPVIILGGIYGGIFTPTEAAAVSAVYGLFVGVCIYRTLRAKELLAVVIDSGRQAGAIMWNMGNAGLMAWVMTVSGISATITHLLESVVNGHTLVFLLIANILVLIAGCFIDGNSIMYIFVPIFMPIATALGVDLYHLGVVLVMNVAIGQVTPPVGCNLFVACGIGGIQVADIVRPVVPYIIASTIALLIVTLVPGVSTLLPTLLG</sequence>
<evidence type="ECO:0000256" key="6">
    <source>
        <dbReference type="ARBA" id="ARBA00023136"/>
    </source>
</evidence>
<name>A0ABR7NMQ0_9FIRM</name>
<organism evidence="9 10">
    <name type="scientific">Yanshouia hominis</name>
    <dbReference type="NCBI Taxonomy" id="2763673"/>
    <lineage>
        <taxon>Bacteria</taxon>
        <taxon>Bacillati</taxon>
        <taxon>Bacillota</taxon>
        <taxon>Clostridia</taxon>
        <taxon>Eubacteriales</taxon>
        <taxon>Oscillospiraceae</taxon>
        <taxon>Yanshouia</taxon>
    </lineage>
</organism>
<dbReference type="RefSeq" id="WP_262401037.1">
    <property type="nucleotide sequence ID" value="NZ_JACRTB010000041.1"/>
</dbReference>
<gene>
    <name evidence="9" type="ORF">H8717_14780</name>
</gene>
<feature type="transmembrane region" description="Helical" evidence="7">
    <location>
        <begin position="310"/>
        <end position="330"/>
    </location>
</feature>
<feature type="domain" description="TRAP C4-dicarboxylate transport system permease DctM subunit" evidence="8">
    <location>
        <begin position="7"/>
        <end position="415"/>
    </location>
</feature>
<feature type="transmembrane region" description="Helical" evidence="7">
    <location>
        <begin position="84"/>
        <end position="106"/>
    </location>
</feature>
<feature type="transmembrane region" description="Helical" evidence="7">
    <location>
        <begin position="337"/>
        <end position="358"/>
    </location>
</feature>
<dbReference type="Pfam" id="PF06808">
    <property type="entry name" value="DctM"/>
    <property type="match status" value="1"/>
</dbReference>
<evidence type="ECO:0000256" key="1">
    <source>
        <dbReference type="ARBA" id="ARBA00004429"/>
    </source>
</evidence>
<evidence type="ECO:0000256" key="5">
    <source>
        <dbReference type="ARBA" id="ARBA00022989"/>
    </source>
</evidence>
<evidence type="ECO:0000313" key="9">
    <source>
        <dbReference type="EMBL" id="MBC8577659.1"/>
    </source>
</evidence>
<keyword evidence="3" id="KW-0997">Cell inner membrane</keyword>
<dbReference type="PANTHER" id="PTHR33362">
    <property type="entry name" value="SIALIC ACID TRAP TRANSPORTER PERMEASE PROTEIN SIAT-RELATED"/>
    <property type="match status" value="1"/>
</dbReference>
<keyword evidence="4 7" id="KW-0812">Transmembrane</keyword>
<keyword evidence="10" id="KW-1185">Reference proteome</keyword>
<comment type="caution">
    <text evidence="9">The sequence shown here is derived from an EMBL/GenBank/DDBJ whole genome shotgun (WGS) entry which is preliminary data.</text>
</comment>
<feature type="transmembrane region" description="Helical" evidence="7">
    <location>
        <begin position="170"/>
        <end position="191"/>
    </location>
</feature>
<reference evidence="9 10" key="1">
    <citation type="submission" date="2020-08" db="EMBL/GenBank/DDBJ databases">
        <title>Genome public.</title>
        <authorList>
            <person name="Liu C."/>
            <person name="Sun Q."/>
        </authorList>
    </citation>
    <scope>NUCLEOTIDE SEQUENCE [LARGE SCALE GENOMIC DNA]</scope>
    <source>
        <strain evidence="9 10">BX1</strain>
    </source>
</reference>
<proteinExistence type="predicted"/>
<evidence type="ECO:0000313" key="10">
    <source>
        <dbReference type="Proteomes" id="UP000658131"/>
    </source>
</evidence>
<feature type="transmembrane region" description="Helical" evidence="7">
    <location>
        <begin position="43"/>
        <end position="63"/>
    </location>
</feature>
<dbReference type="InterPro" id="IPR010656">
    <property type="entry name" value="DctM"/>
</dbReference>
<evidence type="ECO:0000256" key="3">
    <source>
        <dbReference type="ARBA" id="ARBA00022519"/>
    </source>
</evidence>
<feature type="transmembrane region" description="Helical" evidence="7">
    <location>
        <begin position="396"/>
        <end position="420"/>
    </location>
</feature>
<keyword evidence="5 7" id="KW-1133">Transmembrane helix</keyword>
<protein>
    <submittedName>
        <fullName evidence="9">TRAP transporter large permease</fullName>
    </submittedName>
</protein>
<feature type="transmembrane region" description="Helical" evidence="7">
    <location>
        <begin position="112"/>
        <end position="130"/>
    </location>
</feature>
<keyword evidence="2" id="KW-1003">Cell membrane</keyword>
<feature type="transmembrane region" description="Helical" evidence="7">
    <location>
        <begin position="137"/>
        <end position="158"/>
    </location>
</feature>
<dbReference type="EMBL" id="JACRTB010000041">
    <property type="protein sequence ID" value="MBC8577659.1"/>
    <property type="molecule type" value="Genomic_DNA"/>
</dbReference>
<feature type="transmembrane region" description="Helical" evidence="7">
    <location>
        <begin position="279"/>
        <end position="304"/>
    </location>
</feature>
<dbReference type="PIRSF" id="PIRSF006066">
    <property type="entry name" value="HI0050"/>
    <property type="match status" value="1"/>
</dbReference>
<accession>A0ABR7NMQ0</accession>
<evidence type="ECO:0000256" key="4">
    <source>
        <dbReference type="ARBA" id="ARBA00022692"/>
    </source>
</evidence>
<dbReference type="Proteomes" id="UP000658131">
    <property type="component" value="Unassembled WGS sequence"/>
</dbReference>
<evidence type="ECO:0000256" key="2">
    <source>
        <dbReference type="ARBA" id="ARBA00022475"/>
    </source>
</evidence>
<feature type="transmembrane region" description="Helical" evidence="7">
    <location>
        <begin position="370"/>
        <end position="389"/>
    </location>
</feature>
<comment type="subcellular location">
    <subcellularLocation>
        <location evidence="1">Cell inner membrane</location>
        <topology evidence="1">Multi-pass membrane protein</topology>
    </subcellularLocation>
</comment>
<evidence type="ECO:0000256" key="7">
    <source>
        <dbReference type="SAM" id="Phobius"/>
    </source>
</evidence>
<dbReference type="NCBIfam" id="TIGR00786">
    <property type="entry name" value="dctM"/>
    <property type="match status" value="1"/>
</dbReference>
<dbReference type="PANTHER" id="PTHR33362:SF5">
    <property type="entry name" value="C4-DICARBOXYLATE TRAP TRANSPORTER LARGE PERMEASE PROTEIN DCTM"/>
    <property type="match status" value="1"/>
</dbReference>
<keyword evidence="6 7" id="KW-0472">Membrane</keyword>
<feature type="transmembrane region" description="Helical" evidence="7">
    <location>
        <begin position="239"/>
        <end position="258"/>
    </location>
</feature>
<dbReference type="InterPro" id="IPR004681">
    <property type="entry name" value="TRAP_DctM"/>
</dbReference>
<feature type="transmembrane region" description="Helical" evidence="7">
    <location>
        <begin position="212"/>
        <end position="233"/>
    </location>
</feature>
<evidence type="ECO:0000259" key="8">
    <source>
        <dbReference type="Pfam" id="PF06808"/>
    </source>
</evidence>